<feature type="region of interest" description="Disordered" evidence="8">
    <location>
        <begin position="232"/>
        <end position="260"/>
    </location>
</feature>
<feature type="domain" description="Integrase zinc-binding" evidence="10">
    <location>
        <begin position="166"/>
        <end position="218"/>
    </location>
</feature>
<keyword evidence="7" id="KW-0695">RNA-directed DNA polymerase</keyword>
<reference evidence="11" key="1">
    <citation type="submission" date="2023-07" db="EMBL/GenBank/DDBJ databases">
        <title>Chromosome-level genome assembly of Artemia franciscana.</title>
        <authorList>
            <person name="Jo E."/>
        </authorList>
    </citation>
    <scope>NUCLEOTIDE SEQUENCE</scope>
    <source>
        <tissue evidence="11">Whole body</tissue>
    </source>
</reference>
<feature type="compositionally biased region" description="Polar residues" evidence="8">
    <location>
        <begin position="249"/>
        <end position="260"/>
    </location>
</feature>
<dbReference type="InterPro" id="IPR041588">
    <property type="entry name" value="Integrase_H2C2"/>
</dbReference>
<dbReference type="EMBL" id="JAVRJZ010000019">
    <property type="protein sequence ID" value="KAK2708073.1"/>
    <property type="molecule type" value="Genomic_DNA"/>
</dbReference>
<evidence type="ECO:0000256" key="8">
    <source>
        <dbReference type="SAM" id="MobiDB-lite"/>
    </source>
</evidence>
<evidence type="ECO:0000256" key="1">
    <source>
        <dbReference type="ARBA" id="ARBA00012493"/>
    </source>
</evidence>
<keyword evidence="3" id="KW-0548">Nucleotidyltransferase</keyword>
<evidence type="ECO:0000256" key="7">
    <source>
        <dbReference type="ARBA" id="ARBA00022918"/>
    </source>
</evidence>
<evidence type="ECO:0000256" key="3">
    <source>
        <dbReference type="ARBA" id="ARBA00022695"/>
    </source>
</evidence>
<dbReference type="PANTHER" id="PTHR37984:SF5">
    <property type="entry name" value="PROTEIN NYNRIN-LIKE"/>
    <property type="match status" value="1"/>
</dbReference>
<dbReference type="Gene3D" id="1.10.340.70">
    <property type="match status" value="1"/>
</dbReference>
<evidence type="ECO:0000256" key="5">
    <source>
        <dbReference type="ARBA" id="ARBA00022759"/>
    </source>
</evidence>
<dbReference type="InterPro" id="IPR043502">
    <property type="entry name" value="DNA/RNA_pol_sf"/>
</dbReference>
<dbReference type="Proteomes" id="UP001187531">
    <property type="component" value="Unassembled WGS sequence"/>
</dbReference>
<evidence type="ECO:0000313" key="11">
    <source>
        <dbReference type="EMBL" id="KAK2708073.1"/>
    </source>
</evidence>
<dbReference type="GO" id="GO:0016787">
    <property type="term" value="F:hydrolase activity"/>
    <property type="evidence" value="ECO:0007669"/>
    <property type="project" value="UniProtKB-KW"/>
</dbReference>
<dbReference type="PANTHER" id="PTHR37984">
    <property type="entry name" value="PROTEIN CBG26694"/>
    <property type="match status" value="1"/>
</dbReference>
<dbReference type="InterPro" id="IPR041373">
    <property type="entry name" value="RT_RNaseH"/>
</dbReference>
<dbReference type="Pfam" id="PF17917">
    <property type="entry name" value="RT_RNaseH"/>
    <property type="match status" value="1"/>
</dbReference>
<keyword evidence="4" id="KW-0540">Nuclease</keyword>
<evidence type="ECO:0000259" key="9">
    <source>
        <dbReference type="Pfam" id="PF17917"/>
    </source>
</evidence>
<organism evidence="11 12">
    <name type="scientific">Artemia franciscana</name>
    <name type="common">Brine shrimp</name>
    <name type="synonym">Artemia sanfranciscana</name>
    <dbReference type="NCBI Taxonomy" id="6661"/>
    <lineage>
        <taxon>Eukaryota</taxon>
        <taxon>Metazoa</taxon>
        <taxon>Ecdysozoa</taxon>
        <taxon>Arthropoda</taxon>
        <taxon>Crustacea</taxon>
        <taxon>Branchiopoda</taxon>
        <taxon>Anostraca</taxon>
        <taxon>Artemiidae</taxon>
        <taxon>Artemia</taxon>
    </lineage>
</organism>
<dbReference type="FunFam" id="1.10.340.70:FF:000003">
    <property type="entry name" value="Protein CBG25708"/>
    <property type="match status" value="1"/>
</dbReference>
<dbReference type="InterPro" id="IPR050951">
    <property type="entry name" value="Retrovirus_Pol_polyprotein"/>
</dbReference>
<dbReference type="SUPFAM" id="SSF56672">
    <property type="entry name" value="DNA/RNA polymerases"/>
    <property type="match status" value="1"/>
</dbReference>
<evidence type="ECO:0000256" key="6">
    <source>
        <dbReference type="ARBA" id="ARBA00022801"/>
    </source>
</evidence>
<dbReference type="AlphaFoldDB" id="A0AA88KUZ8"/>
<keyword evidence="6" id="KW-0378">Hydrolase</keyword>
<comment type="caution">
    <text evidence="11">The sequence shown here is derived from an EMBL/GenBank/DDBJ whole genome shotgun (WGS) entry which is preliminary data.</text>
</comment>
<protein>
    <recommendedName>
        <fullName evidence="1">RNA-directed DNA polymerase</fullName>
        <ecNumber evidence="1">2.7.7.49</ecNumber>
    </recommendedName>
</protein>
<sequence>MLAITYACKHFRQYIYGRTTTVTTDHKPLESILKKPISKAPPRLQRMMIAVQNYDIQVILCPGSEIPVADALSRLHLPETDPDTKHDSKFAVLSFLRSVPIRDNKIQQIIEQTTIDQNLQVLVKTIAEGWSDHPHECNTAILKFWNHRDELTYMDGVILKGNRIIIPETLQNNILNQLHASHLGMVKTKEQARMVVFWPNITKDIENMIGSCSTCCTMAQNQVKERMMTCQRSSHPHLSNKPEKDNRNYKQSCIIDTQGT</sequence>
<keyword evidence="12" id="KW-1185">Reference proteome</keyword>
<dbReference type="GO" id="GO:0004519">
    <property type="term" value="F:endonuclease activity"/>
    <property type="evidence" value="ECO:0007669"/>
    <property type="project" value="UniProtKB-KW"/>
</dbReference>
<feature type="domain" description="Reverse transcriptase RNase H-like" evidence="9">
    <location>
        <begin position="1"/>
        <end position="54"/>
    </location>
</feature>
<dbReference type="GO" id="GO:0003964">
    <property type="term" value="F:RNA-directed DNA polymerase activity"/>
    <property type="evidence" value="ECO:0007669"/>
    <property type="project" value="UniProtKB-KW"/>
</dbReference>
<evidence type="ECO:0000313" key="12">
    <source>
        <dbReference type="Proteomes" id="UP001187531"/>
    </source>
</evidence>
<accession>A0AA88KUZ8</accession>
<name>A0AA88KUZ8_ARTSF</name>
<dbReference type="EC" id="2.7.7.49" evidence="1"/>
<evidence type="ECO:0000259" key="10">
    <source>
        <dbReference type="Pfam" id="PF17921"/>
    </source>
</evidence>
<evidence type="ECO:0000256" key="4">
    <source>
        <dbReference type="ARBA" id="ARBA00022722"/>
    </source>
</evidence>
<keyword evidence="2" id="KW-0808">Transferase</keyword>
<proteinExistence type="predicted"/>
<gene>
    <name evidence="11" type="ORF">QYM36_015684</name>
</gene>
<evidence type="ECO:0000256" key="2">
    <source>
        <dbReference type="ARBA" id="ARBA00022679"/>
    </source>
</evidence>
<keyword evidence="5" id="KW-0255">Endonuclease</keyword>
<dbReference type="Pfam" id="PF17921">
    <property type="entry name" value="Integrase_H2C2"/>
    <property type="match status" value="1"/>
</dbReference>